<dbReference type="AlphaFoldDB" id="A0A0E9T9U7"/>
<accession>A0A0E9T9U7</accession>
<reference evidence="1" key="1">
    <citation type="submission" date="2014-11" db="EMBL/GenBank/DDBJ databases">
        <authorList>
            <person name="Amaro Gonzalez C."/>
        </authorList>
    </citation>
    <scope>NUCLEOTIDE SEQUENCE</scope>
</reference>
<proteinExistence type="predicted"/>
<evidence type="ECO:0000313" key="1">
    <source>
        <dbReference type="EMBL" id="JAH50444.1"/>
    </source>
</evidence>
<reference evidence="1" key="2">
    <citation type="journal article" date="2015" name="Fish Shellfish Immunol.">
        <title>Early steps in the European eel (Anguilla anguilla)-Vibrio vulnificus interaction in the gills: Role of the RtxA13 toxin.</title>
        <authorList>
            <person name="Callol A."/>
            <person name="Pajuelo D."/>
            <person name="Ebbesson L."/>
            <person name="Teles M."/>
            <person name="MacKenzie S."/>
            <person name="Amaro C."/>
        </authorList>
    </citation>
    <scope>NUCLEOTIDE SEQUENCE</scope>
</reference>
<sequence length="23" mass="2711">MDRTQHLMPDSYTAIPFRPLCAF</sequence>
<organism evidence="1">
    <name type="scientific">Anguilla anguilla</name>
    <name type="common">European freshwater eel</name>
    <name type="synonym">Muraena anguilla</name>
    <dbReference type="NCBI Taxonomy" id="7936"/>
    <lineage>
        <taxon>Eukaryota</taxon>
        <taxon>Metazoa</taxon>
        <taxon>Chordata</taxon>
        <taxon>Craniata</taxon>
        <taxon>Vertebrata</taxon>
        <taxon>Euteleostomi</taxon>
        <taxon>Actinopterygii</taxon>
        <taxon>Neopterygii</taxon>
        <taxon>Teleostei</taxon>
        <taxon>Anguilliformes</taxon>
        <taxon>Anguillidae</taxon>
        <taxon>Anguilla</taxon>
    </lineage>
</organism>
<protein>
    <submittedName>
        <fullName evidence="1">Uncharacterized protein</fullName>
    </submittedName>
</protein>
<name>A0A0E9T9U7_ANGAN</name>
<dbReference type="EMBL" id="GBXM01058133">
    <property type="protein sequence ID" value="JAH50444.1"/>
    <property type="molecule type" value="Transcribed_RNA"/>
</dbReference>